<dbReference type="KEGG" id="tcr:503909.40"/>
<comment type="caution">
    <text evidence="2">The sequence shown here is derived from an EMBL/GenBank/DDBJ whole genome shotgun (WGS) entry which is preliminary data.</text>
</comment>
<dbReference type="GeneID" id="3543189"/>
<evidence type="ECO:0000313" key="3">
    <source>
        <dbReference type="Proteomes" id="UP000002296"/>
    </source>
</evidence>
<accession>Q4DCK8</accession>
<protein>
    <submittedName>
        <fullName evidence="2">Uncharacterized protein</fullName>
    </submittedName>
</protein>
<dbReference type="RefSeq" id="XP_812101.1">
    <property type="nucleotide sequence ID" value="XM_807008.1"/>
</dbReference>
<feature type="compositionally biased region" description="Polar residues" evidence="1">
    <location>
        <begin position="168"/>
        <end position="178"/>
    </location>
</feature>
<feature type="compositionally biased region" description="Low complexity" evidence="1">
    <location>
        <begin position="129"/>
        <end position="143"/>
    </location>
</feature>
<reference evidence="2 3" key="1">
    <citation type="journal article" date="2005" name="Science">
        <title>The genome sequence of Trypanosoma cruzi, etiologic agent of Chagas disease.</title>
        <authorList>
            <person name="El-Sayed N.M."/>
            <person name="Myler P.J."/>
            <person name="Bartholomeu D.C."/>
            <person name="Nilsson D."/>
            <person name="Aggarwal G."/>
            <person name="Tran A.N."/>
            <person name="Ghedin E."/>
            <person name="Worthey E.A."/>
            <person name="Delcher A.L."/>
            <person name="Blandin G."/>
            <person name="Westenberger S.J."/>
            <person name="Caler E."/>
            <person name="Cerqueira G.C."/>
            <person name="Branche C."/>
            <person name="Haas B."/>
            <person name="Anupama A."/>
            <person name="Arner E."/>
            <person name="Aslund L."/>
            <person name="Attipoe P."/>
            <person name="Bontempi E."/>
            <person name="Bringaud F."/>
            <person name="Burton P."/>
            <person name="Cadag E."/>
            <person name="Campbell D.A."/>
            <person name="Carrington M."/>
            <person name="Crabtree J."/>
            <person name="Darban H."/>
            <person name="da Silveira J.F."/>
            <person name="de Jong P."/>
            <person name="Edwards K."/>
            <person name="Englund P.T."/>
            <person name="Fazelina G."/>
            <person name="Feldblyum T."/>
            <person name="Ferella M."/>
            <person name="Frasch A.C."/>
            <person name="Gull K."/>
            <person name="Horn D."/>
            <person name="Hou L."/>
            <person name="Huang Y."/>
            <person name="Kindlund E."/>
            <person name="Klingbeil M."/>
            <person name="Kluge S."/>
            <person name="Koo H."/>
            <person name="Lacerda D."/>
            <person name="Levin M.J."/>
            <person name="Lorenzi H."/>
            <person name="Louie T."/>
            <person name="Machado C.R."/>
            <person name="McCulloch R."/>
            <person name="McKenna A."/>
            <person name="Mizuno Y."/>
            <person name="Mottram J.C."/>
            <person name="Nelson S."/>
            <person name="Ochaya S."/>
            <person name="Osoegawa K."/>
            <person name="Pai G."/>
            <person name="Parsons M."/>
            <person name="Pentony M."/>
            <person name="Pettersson U."/>
            <person name="Pop M."/>
            <person name="Ramirez J.L."/>
            <person name="Rinta J."/>
            <person name="Robertson L."/>
            <person name="Salzberg S.L."/>
            <person name="Sanchez D.O."/>
            <person name="Seyler A."/>
            <person name="Sharma R."/>
            <person name="Shetty J."/>
            <person name="Simpson A.J."/>
            <person name="Sisk E."/>
            <person name="Tammi M.T."/>
            <person name="Tarleton R."/>
            <person name="Teixeira S."/>
            <person name="Van Aken S."/>
            <person name="Vogt C."/>
            <person name="Ward P.N."/>
            <person name="Wickstead B."/>
            <person name="Wortman J."/>
            <person name="White O."/>
            <person name="Fraser C.M."/>
            <person name="Stuart K.D."/>
            <person name="Andersson B."/>
        </authorList>
    </citation>
    <scope>NUCLEOTIDE SEQUENCE [LARGE SCALE GENOMIC DNA]</scope>
    <source>
        <strain evidence="2 3">CL Brener</strain>
    </source>
</reference>
<dbReference type="Proteomes" id="UP000002296">
    <property type="component" value="Unassembled WGS sequence"/>
</dbReference>
<dbReference type="AlphaFoldDB" id="Q4DCK8"/>
<dbReference type="PaxDb" id="353153-Q4DCK8"/>
<evidence type="ECO:0000313" key="2">
    <source>
        <dbReference type="EMBL" id="EAN90250.1"/>
    </source>
</evidence>
<name>Q4DCK8_TRYCC</name>
<dbReference type="EMBL" id="AAHK01000653">
    <property type="protein sequence ID" value="EAN90250.1"/>
    <property type="molecule type" value="Genomic_DNA"/>
</dbReference>
<gene>
    <name evidence="2" type="ORF">Tc00.1047053503909.40</name>
</gene>
<dbReference type="InParanoid" id="Q4DCK8"/>
<proteinExistence type="predicted"/>
<feature type="region of interest" description="Disordered" evidence="1">
    <location>
        <begin position="119"/>
        <end position="178"/>
    </location>
</feature>
<sequence length="178" mass="20172">MNSLCTLMGERYTRRMTRNWVPRGWLSSVTLISLFHTESHTSFVVRAIMKMKGAAMRRWLMSFCTTAHCIVMISENSTPGQFLFDIWLPKNCTLRWRSRGRRKKKQKVRQLDVAQLAAATREATTQEDTQPAATPRTATQLTTSLADVEESPIAQPTDSRSFRVLAGSESSAENVTDE</sequence>
<organism evidence="2 3">
    <name type="scientific">Trypanosoma cruzi (strain CL Brener)</name>
    <dbReference type="NCBI Taxonomy" id="353153"/>
    <lineage>
        <taxon>Eukaryota</taxon>
        <taxon>Discoba</taxon>
        <taxon>Euglenozoa</taxon>
        <taxon>Kinetoplastea</taxon>
        <taxon>Metakinetoplastina</taxon>
        <taxon>Trypanosomatida</taxon>
        <taxon>Trypanosomatidae</taxon>
        <taxon>Trypanosoma</taxon>
        <taxon>Schizotrypanum</taxon>
    </lineage>
</organism>
<evidence type="ECO:0000256" key="1">
    <source>
        <dbReference type="SAM" id="MobiDB-lite"/>
    </source>
</evidence>
<keyword evidence="3" id="KW-1185">Reference proteome</keyword>